<gene>
    <name evidence="3" type="ORF">CHYS00102_LOCUS446</name>
</gene>
<dbReference type="Pfam" id="PF13370">
    <property type="entry name" value="Fer4_13"/>
    <property type="match status" value="1"/>
</dbReference>
<reference evidence="3" key="1">
    <citation type="submission" date="2021-01" db="EMBL/GenBank/DDBJ databases">
        <authorList>
            <person name="Corre E."/>
            <person name="Pelletier E."/>
            <person name="Niang G."/>
            <person name="Scheremetjew M."/>
            <person name="Finn R."/>
            <person name="Kale V."/>
            <person name="Holt S."/>
            <person name="Cochrane G."/>
            <person name="Meng A."/>
            <person name="Brown T."/>
            <person name="Cohen L."/>
        </authorList>
    </citation>
    <scope>NUCLEOTIDE SEQUENCE</scope>
    <source>
        <strain evidence="3">308</strain>
    </source>
</reference>
<evidence type="ECO:0000313" key="3">
    <source>
        <dbReference type="EMBL" id="CAD8873288.1"/>
    </source>
</evidence>
<dbReference type="EMBL" id="HBFR01000759">
    <property type="protein sequence ID" value="CAD8873288.1"/>
    <property type="molecule type" value="Transcribed_RNA"/>
</dbReference>
<organism evidence="3">
    <name type="scientific">Corethron hystrix</name>
    <dbReference type="NCBI Taxonomy" id="216773"/>
    <lineage>
        <taxon>Eukaryota</taxon>
        <taxon>Sar</taxon>
        <taxon>Stramenopiles</taxon>
        <taxon>Ochrophyta</taxon>
        <taxon>Bacillariophyta</taxon>
        <taxon>Coscinodiscophyceae</taxon>
        <taxon>Corethrophycidae</taxon>
        <taxon>Corethrales</taxon>
        <taxon>Corethraceae</taxon>
        <taxon>Corethron</taxon>
    </lineage>
</organism>
<evidence type="ECO:0000256" key="1">
    <source>
        <dbReference type="SAM" id="MobiDB-lite"/>
    </source>
</evidence>
<accession>A0A7S1B2W1</accession>
<name>A0A7S1B2W1_9STRA</name>
<dbReference type="PANTHER" id="PTHR45295">
    <property type="entry name" value="CHAPERONE PROTEIN DNAJ C76, CHLOROPLASTIC"/>
    <property type="match status" value="1"/>
</dbReference>
<feature type="region of interest" description="Disordered" evidence="1">
    <location>
        <begin position="412"/>
        <end position="442"/>
    </location>
</feature>
<dbReference type="AlphaFoldDB" id="A0A7S1B2W1"/>
<evidence type="ECO:0008006" key="4">
    <source>
        <dbReference type="Google" id="ProtNLM"/>
    </source>
</evidence>
<dbReference type="PANTHER" id="PTHR45295:SF1">
    <property type="entry name" value="CHAPERONE PROTEIN DNAJ C76, CHLOROPLASTIC"/>
    <property type="match status" value="1"/>
</dbReference>
<dbReference type="Gene3D" id="3.30.70.20">
    <property type="match status" value="1"/>
</dbReference>
<proteinExistence type="predicted"/>
<protein>
    <recommendedName>
        <fullName evidence="4">4Fe-4S ferredoxin-type domain-containing protein</fullName>
    </recommendedName>
</protein>
<feature type="compositionally biased region" description="Basic and acidic residues" evidence="1">
    <location>
        <begin position="428"/>
        <end position="442"/>
    </location>
</feature>
<feature type="signal peptide" evidence="2">
    <location>
        <begin position="1"/>
        <end position="25"/>
    </location>
</feature>
<feature type="chain" id="PRO_5031008375" description="4Fe-4S ferredoxin-type domain-containing protein" evidence="2">
    <location>
        <begin position="26"/>
        <end position="442"/>
    </location>
</feature>
<keyword evidence="2" id="KW-0732">Signal</keyword>
<sequence length="442" mass="49409">MFLASMATHIGMCLLSVLTSREVVARRHTGFFFPGVTSRCKTEKKAALFRSPNNIIANQNLSFRRKNKLVRYPVRMLAAIADENDSDDTDKITTTNDWIYEDSEDDFSGDAPELWSIDGSGTTDPWSQQLNADENVNFSQTDGAEDSVSISDFSSMALSDDDVDYSENWLDALAAVAREEVSFIENDAERAEKAREMQDLGFTPKQISGALNVATSSELEDEEAGEEFVDFQKATSGAAGGFGMVTYDEDEIDKELRESHKSVERGENGELIRTQMVYVDEVTCIGCYNCAMIAQSTFFMEPEHGRARVFEQWGDDDETIQVAIETCPVDCIHYIPYDELERLEIERRGQNINFKARLVNQGEYGGGTGHRVGGNGFTGAQVISGNLGNRCNNCPSRGCQNCPMYGVGMNPDFQKKEDERKSRKKEKQLKDQLEQLDRSAEL</sequence>
<dbReference type="SUPFAM" id="SSF54862">
    <property type="entry name" value="4Fe-4S ferredoxins"/>
    <property type="match status" value="1"/>
</dbReference>
<evidence type="ECO:0000256" key="2">
    <source>
        <dbReference type="SAM" id="SignalP"/>
    </source>
</evidence>